<protein>
    <recommendedName>
        <fullName evidence="5">Exodeoxyribonuclease 7 large subunit</fullName>
        <ecNumber evidence="5">3.1.11.6</ecNumber>
    </recommendedName>
    <alternativeName>
        <fullName evidence="5">Exodeoxyribonuclease VII large subunit</fullName>
        <shortName evidence="5">Exonuclease VII large subunit</shortName>
    </alternativeName>
</protein>
<feature type="domain" description="OB-fold nucleic acid binding" evidence="8">
    <location>
        <begin position="10"/>
        <end position="104"/>
    </location>
</feature>
<dbReference type="EC" id="3.1.11.6" evidence="5"/>
<accession>A0A1F5HBL4</accession>
<gene>
    <name evidence="5" type="primary">xseA</name>
    <name evidence="9" type="ORF">A2196_03150</name>
</gene>
<evidence type="ECO:0000259" key="8">
    <source>
        <dbReference type="Pfam" id="PF13742"/>
    </source>
</evidence>
<keyword evidence="4 5" id="KW-0269">Exonuclease</keyword>
<dbReference type="GO" id="GO:0005737">
    <property type="term" value="C:cytoplasm"/>
    <property type="evidence" value="ECO:0007669"/>
    <property type="project" value="UniProtKB-SubCell"/>
</dbReference>
<keyword evidence="3 5" id="KW-0378">Hydrolase</keyword>
<evidence type="ECO:0000313" key="9">
    <source>
        <dbReference type="EMBL" id="OGE01470.1"/>
    </source>
</evidence>
<dbReference type="EMBL" id="MFCA01000026">
    <property type="protein sequence ID" value="OGE01470.1"/>
    <property type="molecule type" value="Genomic_DNA"/>
</dbReference>
<evidence type="ECO:0000256" key="4">
    <source>
        <dbReference type="ARBA" id="ARBA00022839"/>
    </source>
</evidence>
<dbReference type="CDD" id="cd04489">
    <property type="entry name" value="ExoVII_LU_OBF"/>
    <property type="match status" value="1"/>
</dbReference>
<comment type="subcellular location">
    <subcellularLocation>
        <location evidence="5 6">Cytoplasm</location>
    </subcellularLocation>
</comment>
<dbReference type="InterPro" id="IPR025824">
    <property type="entry name" value="OB-fold_nuc-bd_dom"/>
</dbReference>
<dbReference type="HAMAP" id="MF_00378">
    <property type="entry name" value="Exonuc_7_L"/>
    <property type="match status" value="1"/>
</dbReference>
<evidence type="ECO:0000256" key="6">
    <source>
        <dbReference type="RuleBase" id="RU004355"/>
    </source>
</evidence>
<evidence type="ECO:0000256" key="3">
    <source>
        <dbReference type="ARBA" id="ARBA00022801"/>
    </source>
</evidence>
<keyword evidence="2 5" id="KW-0540">Nuclease</keyword>
<organism evidence="9 10">
    <name type="scientific">Candidatus Curtissbacteria bacterium RIFOXYA1_FULL_41_14</name>
    <dbReference type="NCBI Taxonomy" id="1797737"/>
    <lineage>
        <taxon>Bacteria</taxon>
        <taxon>Candidatus Curtissiibacteriota</taxon>
    </lineage>
</organism>
<dbReference type="PANTHER" id="PTHR30008:SF0">
    <property type="entry name" value="EXODEOXYRIBONUCLEASE 7 LARGE SUBUNIT"/>
    <property type="match status" value="1"/>
</dbReference>
<dbReference type="PANTHER" id="PTHR30008">
    <property type="entry name" value="EXODEOXYRIBONUCLEASE 7 LARGE SUBUNIT"/>
    <property type="match status" value="1"/>
</dbReference>
<comment type="function">
    <text evidence="5">Bidirectionally degrades single-stranded DNA into large acid-insoluble oligonucleotides, which are then degraded further into small acid-soluble oligonucleotides.</text>
</comment>
<evidence type="ECO:0000256" key="2">
    <source>
        <dbReference type="ARBA" id="ARBA00022722"/>
    </source>
</evidence>
<dbReference type="GO" id="GO:0008855">
    <property type="term" value="F:exodeoxyribonuclease VII activity"/>
    <property type="evidence" value="ECO:0007669"/>
    <property type="project" value="UniProtKB-UniRule"/>
</dbReference>
<comment type="caution">
    <text evidence="9">The sequence shown here is derived from an EMBL/GenBank/DDBJ whole genome shotgun (WGS) entry which is preliminary data.</text>
</comment>
<comment type="similarity">
    <text evidence="5 6">Belongs to the XseA family.</text>
</comment>
<sequence>MKNIAGKNVYTVSEVNSLARQTLEGLTFWVEGEISSFRGLNNHYRYLYFDLKDPGTGYKLPCILEPEIFTSLGFQLADGGKILALGNLTLWEKEAKFQMYLFKIEDFGEGYLLAQLEELKRKLESKGYFNLEIKKSLPAYPTNIAVISSKVSDAWQDFKKHTIDKFGVINVTFFDVMVQGQKCVTLLCQAIKKADPLNFDVIVLIRGGGSIEDLAAYNDEQVAETIYRAKTPILVGVGHEKDVTIAQLVADIAASTPTDAAKIISSDFLLLDEKLSSIAQKMALAVTNRLTGSAQQLDLLFQKLSYFVKRHREIPKALVHIRQSLSHLQKTIILGKKQRLLVLQSSLKSKWVFILQENSNSLNNLRTRLDLLSPQNILKRGYSIAYSPAGKIIKDADLIAIGSKLKVKLARGELSSKVLGKKI</sequence>
<name>A0A1F5HBL4_9BACT</name>
<comment type="subunit">
    <text evidence="5">Heterooligomer composed of large and small subunits.</text>
</comment>
<dbReference type="InterPro" id="IPR003753">
    <property type="entry name" value="Exonuc_VII_L"/>
</dbReference>
<feature type="domain" description="Exonuclease VII large subunit C-terminal" evidence="7">
    <location>
        <begin position="128"/>
        <end position="416"/>
    </location>
</feature>
<dbReference type="GO" id="GO:0003676">
    <property type="term" value="F:nucleic acid binding"/>
    <property type="evidence" value="ECO:0007669"/>
    <property type="project" value="InterPro"/>
</dbReference>
<dbReference type="Pfam" id="PF13742">
    <property type="entry name" value="tRNA_anti_2"/>
    <property type="match status" value="1"/>
</dbReference>
<dbReference type="InterPro" id="IPR020579">
    <property type="entry name" value="Exonuc_VII_lsu_C"/>
</dbReference>
<evidence type="ECO:0000313" key="10">
    <source>
        <dbReference type="Proteomes" id="UP000176751"/>
    </source>
</evidence>
<proteinExistence type="inferred from homology"/>
<evidence type="ECO:0000259" key="7">
    <source>
        <dbReference type="Pfam" id="PF02601"/>
    </source>
</evidence>
<evidence type="ECO:0000256" key="5">
    <source>
        <dbReference type="HAMAP-Rule" id="MF_00378"/>
    </source>
</evidence>
<reference evidence="9 10" key="1">
    <citation type="journal article" date="2016" name="Nat. Commun.">
        <title>Thousands of microbial genomes shed light on interconnected biogeochemical processes in an aquifer system.</title>
        <authorList>
            <person name="Anantharaman K."/>
            <person name="Brown C.T."/>
            <person name="Hug L.A."/>
            <person name="Sharon I."/>
            <person name="Castelle C.J."/>
            <person name="Probst A.J."/>
            <person name="Thomas B.C."/>
            <person name="Singh A."/>
            <person name="Wilkins M.J."/>
            <person name="Karaoz U."/>
            <person name="Brodie E.L."/>
            <person name="Williams K.H."/>
            <person name="Hubbard S.S."/>
            <person name="Banfield J.F."/>
        </authorList>
    </citation>
    <scope>NUCLEOTIDE SEQUENCE [LARGE SCALE GENOMIC DNA]</scope>
</reference>
<dbReference type="GO" id="GO:0006308">
    <property type="term" value="P:DNA catabolic process"/>
    <property type="evidence" value="ECO:0007669"/>
    <property type="project" value="UniProtKB-UniRule"/>
</dbReference>
<dbReference type="Pfam" id="PF02601">
    <property type="entry name" value="Exonuc_VII_L"/>
    <property type="match status" value="1"/>
</dbReference>
<dbReference type="Proteomes" id="UP000176751">
    <property type="component" value="Unassembled WGS sequence"/>
</dbReference>
<comment type="catalytic activity">
    <reaction evidence="5 6">
        <text>Exonucleolytic cleavage in either 5'- to 3'- or 3'- to 5'-direction to yield nucleoside 5'-phosphates.</text>
        <dbReference type="EC" id="3.1.11.6"/>
    </reaction>
</comment>
<dbReference type="AlphaFoldDB" id="A0A1F5HBL4"/>
<dbReference type="NCBIfam" id="TIGR00237">
    <property type="entry name" value="xseA"/>
    <property type="match status" value="1"/>
</dbReference>
<evidence type="ECO:0000256" key="1">
    <source>
        <dbReference type="ARBA" id="ARBA00022490"/>
    </source>
</evidence>
<dbReference type="STRING" id="1797737.A2196_03150"/>
<keyword evidence="1 5" id="KW-0963">Cytoplasm</keyword>
<dbReference type="GO" id="GO:0009318">
    <property type="term" value="C:exodeoxyribonuclease VII complex"/>
    <property type="evidence" value="ECO:0007669"/>
    <property type="project" value="UniProtKB-UniRule"/>
</dbReference>